<feature type="transmembrane region" description="Helical" evidence="2">
    <location>
        <begin position="155"/>
        <end position="175"/>
    </location>
</feature>
<sequence>MERRQVPLYLVAIGAGGIVGITLPDAAPTLAHAINPTLAALLYVTFLQVPAAALLTAIKNGRFIAILLALNFLIVPLVVAVLAEFLPSDQSVRIGALLVLLCPCIDYVVVFSGLAGADSRRLLAATPVLLIAQTALLPLYLYFFLGSDLAAIVDVGPFVEAFAVLIVLPLVLAWATQWWSAAHRSGTHFVGAAGTSMVPLMMVVLAVVVACQLPRIGSSWSTVLAVAPVYVCFLVVMPVLGDLISRRAGFDAAARRAVVFSGATRNSLVVLPLALSLPPGFDLAGAVVVTQTLVEVIGMVVYVRVIPKVIV</sequence>
<dbReference type="Proteomes" id="UP000550729">
    <property type="component" value="Unassembled WGS sequence"/>
</dbReference>
<feature type="transmembrane region" description="Helical" evidence="2">
    <location>
        <begin position="63"/>
        <end position="82"/>
    </location>
</feature>
<dbReference type="Pfam" id="PF13593">
    <property type="entry name" value="SBF_like"/>
    <property type="match status" value="1"/>
</dbReference>
<dbReference type="InterPro" id="IPR004706">
    <property type="entry name" value="Arsenical-R_Acr3"/>
</dbReference>
<dbReference type="GO" id="GO:0015104">
    <property type="term" value="F:antimonite transmembrane transporter activity"/>
    <property type="evidence" value="ECO:0007669"/>
    <property type="project" value="TreeGrafter"/>
</dbReference>
<feature type="transmembrane region" description="Helical" evidence="2">
    <location>
        <begin position="283"/>
        <end position="305"/>
    </location>
</feature>
<dbReference type="Gene3D" id="1.20.1530.20">
    <property type="match status" value="1"/>
</dbReference>
<feature type="transmembrane region" description="Helical" evidence="2">
    <location>
        <begin position="257"/>
        <end position="277"/>
    </location>
</feature>
<feature type="transmembrane region" description="Helical" evidence="2">
    <location>
        <begin position="94"/>
        <end position="115"/>
    </location>
</feature>
<gene>
    <name evidence="3" type="ORF">HH308_18945</name>
</gene>
<dbReference type="InterPro" id="IPR038770">
    <property type="entry name" value="Na+/solute_symporter_sf"/>
</dbReference>
<keyword evidence="4" id="KW-1185">Reference proteome</keyword>
<evidence type="ECO:0000313" key="4">
    <source>
        <dbReference type="Proteomes" id="UP000550729"/>
    </source>
</evidence>
<accession>A0A848KWV5</accession>
<proteinExistence type="predicted"/>
<feature type="transmembrane region" description="Helical" evidence="2">
    <location>
        <begin position="33"/>
        <end position="56"/>
    </location>
</feature>
<evidence type="ECO:0000256" key="2">
    <source>
        <dbReference type="SAM" id="Phobius"/>
    </source>
</evidence>
<keyword evidence="2" id="KW-0812">Transmembrane</keyword>
<feature type="transmembrane region" description="Helical" evidence="2">
    <location>
        <begin position="222"/>
        <end position="245"/>
    </location>
</feature>
<dbReference type="InterPro" id="IPR016833">
    <property type="entry name" value="Put_Na-Bile_cotransptr"/>
</dbReference>
<dbReference type="GO" id="GO:0005886">
    <property type="term" value="C:plasma membrane"/>
    <property type="evidence" value="ECO:0007669"/>
    <property type="project" value="TreeGrafter"/>
</dbReference>
<reference evidence="3 4" key="1">
    <citation type="submission" date="2020-04" db="EMBL/GenBank/DDBJ databases">
        <title>Gordonia sp. nov. TBRC 11910.</title>
        <authorList>
            <person name="Suriyachadkun C."/>
        </authorList>
    </citation>
    <scope>NUCLEOTIDE SEQUENCE [LARGE SCALE GENOMIC DNA]</scope>
    <source>
        <strain evidence="3 4">TBRC 11910</strain>
    </source>
</reference>
<organism evidence="3 4">
    <name type="scientific">Gordonia asplenii</name>
    <dbReference type="NCBI Taxonomy" id="2725283"/>
    <lineage>
        <taxon>Bacteria</taxon>
        <taxon>Bacillati</taxon>
        <taxon>Actinomycetota</taxon>
        <taxon>Actinomycetes</taxon>
        <taxon>Mycobacteriales</taxon>
        <taxon>Gordoniaceae</taxon>
        <taxon>Gordonia</taxon>
    </lineage>
</organism>
<keyword evidence="2" id="KW-0472">Membrane</keyword>
<dbReference type="GO" id="GO:0015105">
    <property type="term" value="F:arsenite transmembrane transporter activity"/>
    <property type="evidence" value="ECO:0007669"/>
    <property type="project" value="TreeGrafter"/>
</dbReference>
<keyword evidence="1" id="KW-0813">Transport</keyword>
<dbReference type="PANTHER" id="PTHR43057:SF1">
    <property type="entry name" value="ARSENICAL-RESISTANCE PROTEIN 3"/>
    <property type="match status" value="1"/>
</dbReference>
<evidence type="ECO:0000256" key="1">
    <source>
        <dbReference type="ARBA" id="ARBA00022448"/>
    </source>
</evidence>
<keyword evidence="2" id="KW-1133">Transmembrane helix</keyword>
<comment type="caution">
    <text evidence="3">The sequence shown here is derived from an EMBL/GenBank/DDBJ whole genome shotgun (WGS) entry which is preliminary data.</text>
</comment>
<feature type="transmembrane region" description="Helical" evidence="2">
    <location>
        <begin position="187"/>
        <end position="210"/>
    </location>
</feature>
<protein>
    <submittedName>
        <fullName evidence="3">Arsenic resistance protein</fullName>
    </submittedName>
</protein>
<dbReference type="EMBL" id="JABBNB010000021">
    <property type="protein sequence ID" value="NMO03294.1"/>
    <property type="molecule type" value="Genomic_DNA"/>
</dbReference>
<dbReference type="PANTHER" id="PTHR43057">
    <property type="entry name" value="ARSENITE EFFLUX TRANSPORTER"/>
    <property type="match status" value="1"/>
</dbReference>
<dbReference type="AlphaFoldDB" id="A0A848KWV5"/>
<feature type="transmembrane region" description="Helical" evidence="2">
    <location>
        <begin position="7"/>
        <end position="27"/>
    </location>
</feature>
<feature type="transmembrane region" description="Helical" evidence="2">
    <location>
        <begin position="122"/>
        <end position="143"/>
    </location>
</feature>
<evidence type="ECO:0000313" key="3">
    <source>
        <dbReference type="EMBL" id="NMO03294.1"/>
    </source>
</evidence>
<name>A0A848KWV5_9ACTN</name>
<dbReference type="GO" id="GO:0015297">
    <property type="term" value="F:antiporter activity"/>
    <property type="evidence" value="ECO:0007669"/>
    <property type="project" value="InterPro"/>
</dbReference>